<dbReference type="EMBL" id="VYXP01000005">
    <property type="protein sequence ID" value="KAA9131590.1"/>
    <property type="molecule type" value="Genomic_DNA"/>
</dbReference>
<dbReference type="AlphaFoldDB" id="A0A5N0T9H9"/>
<reference evidence="2 3" key="1">
    <citation type="submission" date="2019-09" db="EMBL/GenBank/DDBJ databases">
        <title>Wenzhouxiangella sp. Genome sequencing and assembly.</title>
        <authorList>
            <person name="Zhang R."/>
        </authorList>
    </citation>
    <scope>NUCLEOTIDE SEQUENCE [LARGE SCALE GENOMIC DNA]</scope>
    <source>
        <strain evidence="2 3">W260</strain>
    </source>
</reference>
<dbReference type="InterPro" id="IPR025348">
    <property type="entry name" value="DUF4252"/>
</dbReference>
<dbReference type="Pfam" id="PF14060">
    <property type="entry name" value="DUF4252"/>
    <property type="match status" value="1"/>
</dbReference>
<feature type="signal peptide" evidence="1">
    <location>
        <begin position="1"/>
        <end position="31"/>
    </location>
</feature>
<keyword evidence="3" id="KW-1185">Reference proteome</keyword>
<evidence type="ECO:0000256" key="1">
    <source>
        <dbReference type="SAM" id="SignalP"/>
    </source>
</evidence>
<protein>
    <submittedName>
        <fullName evidence="2">DUF4252 domain-containing protein</fullName>
    </submittedName>
</protein>
<accession>A0A5N0T9H9</accession>
<proteinExistence type="predicted"/>
<organism evidence="2 3">
    <name type="scientific">Marinihelvus fidelis</name>
    <dbReference type="NCBI Taxonomy" id="2613842"/>
    <lineage>
        <taxon>Bacteria</taxon>
        <taxon>Pseudomonadati</taxon>
        <taxon>Pseudomonadota</taxon>
        <taxon>Gammaproteobacteria</taxon>
        <taxon>Chromatiales</taxon>
        <taxon>Wenzhouxiangellaceae</taxon>
        <taxon>Marinihelvus</taxon>
    </lineage>
</organism>
<comment type="caution">
    <text evidence="2">The sequence shown here is derived from an EMBL/GenBank/DDBJ whole genome shotgun (WGS) entry which is preliminary data.</text>
</comment>
<sequence length="182" mass="19805">MKTWGLKMKQSWAGKALVTLAVLVLSAPAAAQEDALKDLPGYVDFGELQSFYGEPKVMINIGGMLLSFMTAATKDDPEATELLNGLKGIRVNVFETGGELAPAMDQLQQVKNLLAGQNWEPIVQVNEDDEQVQIFMKADGEGMQGLTVMAVNAEEAVFVNILGQIDPEKIGEVMEKFDVEID</sequence>
<dbReference type="Proteomes" id="UP000325372">
    <property type="component" value="Unassembled WGS sequence"/>
</dbReference>
<feature type="chain" id="PRO_5024341076" evidence="1">
    <location>
        <begin position="32"/>
        <end position="182"/>
    </location>
</feature>
<evidence type="ECO:0000313" key="3">
    <source>
        <dbReference type="Proteomes" id="UP000325372"/>
    </source>
</evidence>
<name>A0A5N0T9H9_9GAMM</name>
<gene>
    <name evidence="2" type="ORF">F3N42_09755</name>
</gene>
<evidence type="ECO:0000313" key="2">
    <source>
        <dbReference type="EMBL" id="KAA9131590.1"/>
    </source>
</evidence>
<keyword evidence="1" id="KW-0732">Signal</keyword>